<dbReference type="RefSeq" id="WP_342372344.1">
    <property type="nucleotide sequence ID" value="NZ_CP115965.1"/>
</dbReference>
<sequence length="242" mass="25465">MSEHVTRAFDAGARRYDLLTSLNPGYHAHLRRAATALAEAVPHARTIVDLGCGSGASTRALLDAFGAGVRIIGVDASPGMLAEARAKQWPASVTFQQGRAGALGDVLDGPVDGVLACYLFRNVPADARDAALRDTHDHLAPGGALVAQDYALDGSPAPRAVWTTVALGVVRPLATVTGGNRALYSHLHRSVIDFDAPAAFADRLVAAGFDDVARSTVTGWQHQILHLFRARRPAQPVEGSLP</sequence>
<organism evidence="4 5">
    <name type="scientific">Propioniciclava soli</name>
    <dbReference type="NCBI Taxonomy" id="2775081"/>
    <lineage>
        <taxon>Bacteria</taxon>
        <taxon>Bacillati</taxon>
        <taxon>Actinomycetota</taxon>
        <taxon>Actinomycetes</taxon>
        <taxon>Propionibacteriales</taxon>
        <taxon>Propionibacteriaceae</taxon>
        <taxon>Propioniciclava</taxon>
    </lineage>
</organism>
<evidence type="ECO:0000259" key="3">
    <source>
        <dbReference type="Pfam" id="PF13649"/>
    </source>
</evidence>
<dbReference type="Gene3D" id="3.40.50.150">
    <property type="entry name" value="Vaccinia Virus protein VP39"/>
    <property type="match status" value="1"/>
</dbReference>
<keyword evidence="5" id="KW-1185">Reference proteome</keyword>
<protein>
    <submittedName>
        <fullName evidence="4">Methyltransferase domain-containing protein</fullName>
    </submittedName>
</protein>
<dbReference type="Pfam" id="PF13649">
    <property type="entry name" value="Methyltransf_25"/>
    <property type="match status" value="1"/>
</dbReference>
<dbReference type="GO" id="GO:0008168">
    <property type="term" value="F:methyltransferase activity"/>
    <property type="evidence" value="ECO:0007669"/>
    <property type="project" value="UniProtKB-KW"/>
</dbReference>
<evidence type="ECO:0000313" key="5">
    <source>
        <dbReference type="Proteomes" id="UP001434337"/>
    </source>
</evidence>
<keyword evidence="1 4" id="KW-0489">Methyltransferase</keyword>
<dbReference type="InterPro" id="IPR041698">
    <property type="entry name" value="Methyltransf_25"/>
</dbReference>
<feature type="domain" description="Methyltransferase" evidence="3">
    <location>
        <begin position="47"/>
        <end position="143"/>
    </location>
</feature>
<dbReference type="Proteomes" id="UP001434337">
    <property type="component" value="Chromosome"/>
</dbReference>
<name>A0ABZ3C7P4_9ACTN</name>
<dbReference type="CDD" id="cd02440">
    <property type="entry name" value="AdoMet_MTases"/>
    <property type="match status" value="1"/>
</dbReference>
<gene>
    <name evidence="4" type="ORF">PCC79_15355</name>
</gene>
<proteinExistence type="predicted"/>
<evidence type="ECO:0000256" key="2">
    <source>
        <dbReference type="ARBA" id="ARBA00022679"/>
    </source>
</evidence>
<dbReference type="PANTHER" id="PTHR43861:SF1">
    <property type="entry name" value="TRANS-ACONITATE 2-METHYLTRANSFERASE"/>
    <property type="match status" value="1"/>
</dbReference>
<evidence type="ECO:0000256" key="1">
    <source>
        <dbReference type="ARBA" id="ARBA00022603"/>
    </source>
</evidence>
<accession>A0ABZ3C7P4</accession>
<dbReference type="PANTHER" id="PTHR43861">
    <property type="entry name" value="TRANS-ACONITATE 2-METHYLTRANSFERASE-RELATED"/>
    <property type="match status" value="1"/>
</dbReference>
<evidence type="ECO:0000313" key="4">
    <source>
        <dbReference type="EMBL" id="WZW98246.1"/>
    </source>
</evidence>
<dbReference type="SUPFAM" id="SSF53335">
    <property type="entry name" value="S-adenosyl-L-methionine-dependent methyltransferases"/>
    <property type="match status" value="1"/>
</dbReference>
<reference evidence="4 5" key="1">
    <citation type="journal article" date="2023" name="Environ Microbiome">
        <title>A coral-associated actinobacterium mitigates coral bleaching under heat stress.</title>
        <authorList>
            <person name="Li J."/>
            <person name="Zou Y."/>
            <person name="Li Q."/>
            <person name="Zhang J."/>
            <person name="Bourne D.G."/>
            <person name="Lyu Y."/>
            <person name="Liu C."/>
            <person name="Zhang S."/>
        </authorList>
    </citation>
    <scope>NUCLEOTIDE SEQUENCE [LARGE SCALE GENOMIC DNA]</scope>
    <source>
        <strain evidence="4 5">SCSIO 13291</strain>
    </source>
</reference>
<keyword evidence="2" id="KW-0808">Transferase</keyword>
<dbReference type="InterPro" id="IPR029063">
    <property type="entry name" value="SAM-dependent_MTases_sf"/>
</dbReference>
<dbReference type="GO" id="GO:0032259">
    <property type="term" value="P:methylation"/>
    <property type="evidence" value="ECO:0007669"/>
    <property type="project" value="UniProtKB-KW"/>
</dbReference>
<dbReference type="EMBL" id="CP115965">
    <property type="protein sequence ID" value="WZW98246.1"/>
    <property type="molecule type" value="Genomic_DNA"/>
</dbReference>